<dbReference type="KEGG" id="ggr:HKW67_10045"/>
<dbReference type="CDD" id="cd06170">
    <property type="entry name" value="LuxR_C_like"/>
    <property type="match status" value="1"/>
</dbReference>
<dbReference type="Gene3D" id="3.40.50.1820">
    <property type="entry name" value="alpha/beta hydrolase"/>
    <property type="match status" value="1"/>
</dbReference>
<evidence type="ECO:0000259" key="1">
    <source>
        <dbReference type="PROSITE" id="PS50043"/>
    </source>
</evidence>
<protein>
    <submittedName>
        <fullName evidence="2">Alpha/beta fold hydrolase</fullName>
    </submittedName>
</protein>
<proteinExistence type="predicted"/>
<dbReference type="GO" id="GO:0006355">
    <property type="term" value="P:regulation of DNA-templated transcription"/>
    <property type="evidence" value="ECO:0007669"/>
    <property type="project" value="InterPro"/>
</dbReference>
<dbReference type="RefSeq" id="WP_171225256.1">
    <property type="nucleotide sequence ID" value="NZ_CP053085.1"/>
</dbReference>
<dbReference type="EMBL" id="CP053085">
    <property type="protein sequence ID" value="QJR35826.1"/>
    <property type="molecule type" value="Genomic_DNA"/>
</dbReference>
<dbReference type="SMART" id="SM00421">
    <property type="entry name" value="HTH_LUXR"/>
    <property type="match status" value="1"/>
</dbReference>
<dbReference type="Gene3D" id="1.10.10.10">
    <property type="entry name" value="Winged helix-like DNA-binding domain superfamily/Winged helix DNA-binding domain"/>
    <property type="match status" value="1"/>
</dbReference>
<dbReference type="PRINTS" id="PR00111">
    <property type="entry name" value="ABHYDROLASE"/>
</dbReference>
<keyword evidence="3" id="KW-1185">Reference proteome</keyword>
<accession>A0A6M4IR19</accession>
<dbReference type="AlphaFoldDB" id="A0A6M4IR19"/>
<evidence type="ECO:0000313" key="3">
    <source>
        <dbReference type="Proteomes" id="UP000500938"/>
    </source>
</evidence>
<feature type="domain" description="HTH luxR-type" evidence="1">
    <location>
        <begin position="1"/>
        <end position="63"/>
    </location>
</feature>
<sequence length="502" mass="53807">MPQTLKLRERQVLTMMAEGLSAPAIAQRLSLSADTVRWYIKQLYALLEVSSRAEAIRVAMSRGLLDAPVQPAASAPVSRSEIRYANNAGVHVAYQIVGSGPVTLLFMHGFVSHLDLAWEQLEYAAFFEQLGRVARVILFDKRGVGVSDRQGGPATIEQTVADARCVLDAAGTAGTAHTFIMGTSEGGAAAVLLASMYPERVHGLILFGVSPFIGGHGTEFPWTSNGDGQYPLLTPAPERWGETWSLDRFAPSRADQLDFRNWWSRLLRAATSPSVIDTVLANARAVDIRALLPSITTRTLVIHRIGDRLVPLAAGRYFAARMPHARMVELPGNDHVYFIDSDALARTVTAYLQQPDAATDVRTWIAIILCMTGRGARLDGTKRAILSAHDARFLRQSDSTWTALFDSPSTALRCARELRTLGAGTVGAMSLHVGACSVAEGVPVGAAYSRAVEAALATAPGHIVLTGMLRDILAGADVSVAVHALAAGDRDAPPSAIWALVD</sequence>
<reference evidence="2 3" key="1">
    <citation type="submission" date="2020-05" db="EMBL/GenBank/DDBJ databases">
        <title>Complete genome sequence of Gemmatimonas greenlandica TET16.</title>
        <authorList>
            <person name="Zeng Y."/>
        </authorList>
    </citation>
    <scope>NUCLEOTIDE SEQUENCE [LARGE SCALE GENOMIC DNA]</scope>
    <source>
        <strain evidence="2 3">TET16</strain>
    </source>
</reference>
<dbReference type="PROSITE" id="PS50043">
    <property type="entry name" value="HTH_LUXR_2"/>
    <property type="match status" value="1"/>
</dbReference>
<dbReference type="Pfam" id="PF00561">
    <property type="entry name" value="Abhydrolase_1"/>
    <property type="match status" value="1"/>
</dbReference>
<dbReference type="InterPro" id="IPR016032">
    <property type="entry name" value="Sig_transdc_resp-reg_C-effctor"/>
</dbReference>
<dbReference type="GO" id="GO:0003677">
    <property type="term" value="F:DNA binding"/>
    <property type="evidence" value="ECO:0007669"/>
    <property type="project" value="InterPro"/>
</dbReference>
<name>A0A6M4IR19_9BACT</name>
<dbReference type="InterPro" id="IPR050471">
    <property type="entry name" value="AB_hydrolase"/>
</dbReference>
<dbReference type="Pfam" id="PF00196">
    <property type="entry name" value="GerE"/>
    <property type="match status" value="1"/>
</dbReference>
<dbReference type="InterPro" id="IPR000792">
    <property type="entry name" value="Tscrpt_reg_LuxR_C"/>
</dbReference>
<dbReference type="InterPro" id="IPR036388">
    <property type="entry name" value="WH-like_DNA-bd_sf"/>
</dbReference>
<dbReference type="SUPFAM" id="SSF53474">
    <property type="entry name" value="alpha/beta-Hydrolases"/>
    <property type="match status" value="1"/>
</dbReference>
<dbReference type="InterPro" id="IPR000073">
    <property type="entry name" value="AB_hydrolase_1"/>
</dbReference>
<evidence type="ECO:0000313" key="2">
    <source>
        <dbReference type="EMBL" id="QJR35826.1"/>
    </source>
</evidence>
<keyword evidence="2" id="KW-0378">Hydrolase</keyword>
<dbReference type="Proteomes" id="UP000500938">
    <property type="component" value="Chromosome"/>
</dbReference>
<dbReference type="PRINTS" id="PR00038">
    <property type="entry name" value="HTHLUXR"/>
</dbReference>
<dbReference type="GO" id="GO:0016787">
    <property type="term" value="F:hydrolase activity"/>
    <property type="evidence" value="ECO:0007669"/>
    <property type="project" value="UniProtKB-KW"/>
</dbReference>
<dbReference type="InterPro" id="IPR029058">
    <property type="entry name" value="AB_hydrolase_fold"/>
</dbReference>
<organism evidence="2 3">
    <name type="scientific">Gemmatimonas groenlandica</name>
    <dbReference type="NCBI Taxonomy" id="2732249"/>
    <lineage>
        <taxon>Bacteria</taxon>
        <taxon>Pseudomonadati</taxon>
        <taxon>Gemmatimonadota</taxon>
        <taxon>Gemmatimonadia</taxon>
        <taxon>Gemmatimonadales</taxon>
        <taxon>Gemmatimonadaceae</taxon>
        <taxon>Gemmatimonas</taxon>
    </lineage>
</organism>
<dbReference type="SUPFAM" id="SSF46894">
    <property type="entry name" value="C-terminal effector domain of the bipartite response regulators"/>
    <property type="match status" value="1"/>
</dbReference>
<dbReference type="PANTHER" id="PTHR43433">
    <property type="entry name" value="HYDROLASE, ALPHA/BETA FOLD FAMILY PROTEIN"/>
    <property type="match status" value="1"/>
</dbReference>
<dbReference type="PANTHER" id="PTHR43433:SF8">
    <property type="entry name" value="BIFUNCTIONAL LIPASE_ADENYLATE CYCLASE LIPJ"/>
    <property type="match status" value="1"/>
</dbReference>
<gene>
    <name evidence="2" type="ORF">HKW67_10045</name>
</gene>